<protein>
    <submittedName>
        <fullName evidence="2">Uncharacterized protein</fullName>
    </submittedName>
</protein>
<evidence type="ECO:0000313" key="2">
    <source>
        <dbReference type="EMBL" id="QNG46153.1"/>
    </source>
</evidence>
<sequence length="406" mass="44170">MVNFSIGLGSFAQGLNQGLSMGSQIKGVIDQRKMRNIAKDGTAQATAARDSAITGAIETTANEDGSQSFKVGDQTFSDQGQARNAAAQQVGTVMDFYRQTTVPKLIQGYLDLGDPDKAQQLQSWMETSEAEGITRDWARGARLALLGDTKGAMRKFGKLYEKIEPGSKYIGMEDITEPNFEEKALPGTGQTIRVENGTRPAGVRLKLRNADGEEVSHDFTSTEDLYQTAMMTLSPDKFVGRAFSEMDKASAARLASAKSDQEFQRDVALKRMGAAIDDQRDERQHRRQMIRSDREFGQTTQRDATQHGYDLEKIMTGKQLDAALAPAMEAAKVKGDTPEDARKAISAIWKTLSETSIGEGAFSKLPPAEQIKQATAIYSQQSMAARGVIQGGAPSNNGGRGIPKLW</sequence>
<evidence type="ECO:0000313" key="3">
    <source>
        <dbReference type="Proteomes" id="UP000515377"/>
    </source>
</evidence>
<organism evidence="2 3">
    <name type="scientific">Sphingobium yanoikuyae</name>
    <name type="common">Sphingomonas yanoikuyae</name>
    <dbReference type="NCBI Taxonomy" id="13690"/>
    <lineage>
        <taxon>Bacteria</taxon>
        <taxon>Pseudomonadati</taxon>
        <taxon>Pseudomonadota</taxon>
        <taxon>Alphaproteobacteria</taxon>
        <taxon>Sphingomonadales</taxon>
        <taxon>Sphingomonadaceae</taxon>
        <taxon>Sphingobium</taxon>
    </lineage>
</organism>
<feature type="compositionally biased region" description="Basic and acidic residues" evidence="1">
    <location>
        <begin position="277"/>
        <end position="296"/>
    </location>
</feature>
<gene>
    <name evidence="2" type="ORF">H3V42_00245</name>
</gene>
<proteinExistence type="predicted"/>
<dbReference type="Proteomes" id="UP000515377">
    <property type="component" value="Chromosome"/>
</dbReference>
<evidence type="ECO:0000256" key="1">
    <source>
        <dbReference type="SAM" id="MobiDB-lite"/>
    </source>
</evidence>
<feature type="region of interest" description="Disordered" evidence="1">
    <location>
        <begin position="274"/>
        <end position="308"/>
    </location>
</feature>
<name>A0A9X7U9A6_SPHYA</name>
<dbReference type="EMBL" id="CP060122">
    <property type="protein sequence ID" value="QNG46153.1"/>
    <property type="molecule type" value="Genomic_DNA"/>
</dbReference>
<accession>A0A9X7U9A6</accession>
<dbReference type="AlphaFoldDB" id="A0A9X7U9A6"/>
<reference evidence="2 3" key="1">
    <citation type="submission" date="2020-07" db="EMBL/GenBank/DDBJ databases">
        <title>Whole genome sequence of Sphingobium yanoikuyae A3.</title>
        <authorList>
            <person name="Han S.-S."/>
        </authorList>
    </citation>
    <scope>NUCLEOTIDE SEQUENCE [LARGE SCALE GENOMIC DNA]</scope>
    <source>
        <strain evidence="2 3">A3</strain>
    </source>
</reference>